<dbReference type="InterPro" id="IPR013783">
    <property type="entry name" value="Ig-like_fold"/>
</dbReference>
<evidence type="ECO:0000256" key="7">
    <source>
        <dbReference type="ARBA" id="ARBA00023180"/>
    </source>
</evidence>
<dbReference type="Pfam" id="PF07686">
    <property type="entry name" value="V-set"/>
    <property type="match status" value="1"/>
</dbReference>
<keyword evidence="13" id="KW-1185">Reference proteome</keyword>
<accession>A0ABU7AFS3</accession>
<proteinExistence type="predicted"/>
<dbReference type="PANTHER" id="PTHR19433:SF111">
    <property type="entry name" value="T CELL RECEPTOR ALPHA VARIABLE 4"/>
    <property type="match status" value="1"/>
</dbReference>
<dbReference type="InterPro" id="IPR052051">
    <property type="entry name" value="TCR_complex_component"/>
</dbReference>
<evidence type="ECO:0000256" key="9">
    <source>
        <dbReference type="SAM" id="Phobius"/>
    </source>
</evidence>
<evidence type="ECO:0000259" key="11">
    <source>
        <dbReference type="SMART" id="SM00409"/>
    </source>
</evidence>
<keyword evidence="2" id="KW-1003">Cell membrane</keyword>
<feature type="transmembrane region" description="Helical" evidence="9">
    <location>
        <begin position="139"/>
        <end position="162"/>
    </location>
</feature>
<dbReference type="Gene3D" id="2.60.40.10">
    <property type="entry name" value="Immunoglobulins"/>
    <property type="match status" value="1"/>
</dbReference>
<feature type="region of interest" description="Disordered" evidence="8">
    <location>
        <begin position="184"/>
        <end position="217"/>
    </location>
</feature>
<evidence type="ECO:0000256" key="2">
    <source>
        <dbReference type="ARBA" id="ARBA00022475"/>
    </source>
</evidence>
<reference evidence="12 13" key="1">
    <citation type="submission" date="2021-07" db="EMBL/GenBank/DDBJ databases">
        <authorList>
            <person name="Palmer J.M."/>
        </authorList>
    </citation>
    <scope>NUCLEOTIDE SEQUENCE [LARGE SCALE GENOMIC DNA]</scope>
    <source>
        <strain evidence="12 13">AT_MEX2019</strain>
        <tissue evidence="12">Muscle</tissue>
    </source>
</reference>
<keyword evidence="4" id="KW-0391">Immunity</keyword>
<dbReference type="InterPro" id="IPR036179">
    <property type="entry name" value="Ig-like_dom_sf"/>
</dbReference>
<comment type="subcellular location">
    <subcellularLocation>
        <location evidence="1">Cell membrane</location>
    </subcellularLocation>
</comment>
<evidence type="ECO:0000313" key="12">
    <source>
        <dbReference type="EMBL" id="MED6236877.1"/>
    </source>
</evidence>
<protein>
    <recommendedName>
        <fullName evidence="11">Immunoglobulin domain-containing protein</fullName>
    </recommendedName>
</protein>
<dbReference type="SMART" id="SM00409">
    <property type="entry name" value="IG"/>
    <property type="match status" value="1"/>
</dbReference>
<evidence type="ECO:0000256" key="6">
    <source>
        <dbReference type="ARBA" id="ARBA00023157"/>
    </source>
</evidence>
<evidence type="ECO:0000256" key="3">
    <source>
        <dbReference type="ARBA" id="ARBA00022729"/>
    </source>
</evidence>
<dbReference type="EMBL" id="JAHUTI010013050">
    <property type="protein sequence ID" value="MED6236877.1"/>
    <property type="molecule type" value="Genomic_DNA"/>
</dbReference>
<keyword evidence="3 10" id="KW-0732">Signal</keyword>
<evidence type="ECO:0000256" key="4">
    <source>
        <dbReference type="ARBA" id="ARBA00022859"/>
    </source>
</evidence>
<sequence>MNFTLIGALLCMFSWISTSVCQFRTVMVQPGEKATLRCSNLSSFPTFLHWFILAHGPNASLILSMKSPERNGLSSNKVQLGRFTMSSNITDLFLNIKTVALSDAGLYFCGTYTDGNPGIFSATYLQVKDVFDEVTNVPAVIMGAVTLSLVLLIICLAAKIVALQRAPVYTSNQLQNENQNSDKLNYAAPSFRPKAQSNRRPVAERELETTTVYAATR</sequence>
<keyword evidence="9" id="KW-1133">Transmembrane helix</keyword>
<dbReference type="PANTHER" id="PTHR19433">
    <property type="entry name" value="T-CELL RECEPTOR ALPHA CHAIN V REGION-RELATED"/>
    <property type="match status" value="1"/>
</dbReference>
<evidence type="ECO:0000256" key="8">
    <source>
        <dbReference type="SAM" id="MobiDB-lite"/>
    </source>
</evidence>
<comment type="caution">
    <text evidence="12">The sequence shown here is derived from an EMBL/GenBank/DDBJ whole genome shotgun (WGS) entry which is preliminary data.</text>
</comment>
<name>A0ABU7AFS3_9TELE</name>
<dbReference type="InterPro" id="IPR003599">
    <property type="entry name" value="Ig_sub"/>
</dbReference>
<evidence type="ECO:0000256" key="10">
    <source>
        <dbReference type="SAM" id="SignalP"/>
    </source>
</evidence>
<evidence type="ECO:0000256" key="1">
    <source>
        <dbReference type="ARBA" id="ARBA00004236"/>
    </source>
</evidence>
<dbReference type="InterPro" id="IPR013106">
    <property type="entry name" value="Ig_V-set"/>
</dbReference>
<keyword evidence="9" id="KW-0812">Transmembrane</keyword>
<gene>
    <name evidence="12" type="ORF">ATANTOWER_015541</name>
</gene>
<dbReference type="SUPFAM" id="SSF48726">
    <property type="entry name" value="Immunoglobulin"/>
    <property type="match status" value="1"/>
</dbReference>
<dbReference type="Proteomes" id="UP001345963">
    <property type="component" value="Unassembled WGS sequence"/>
</dbReference>
<keyword evidence="5 9" id="KW-0472">Membrane</keyword>
<keyword evidence="7" id="KW-0325">Glycoprotein</keyword>
<feature type="chain" id="PRO_5045333325" description="Immunoglobulin domain-containing protein" evidence="10">
    <location>
        <begin position="20"/>
        <end position="217"/>
    </location>
</feature>
<feature type="domain" description="Immunoglobulin" evidence="11">
    <location>
        <begin position="23"/>
        <end position="128"/>
    </location>
</feature>
<organism evidence="12 13">
    <name type="scientific">Ataeniobius toweri</name>
    <dbReference type="NCBI Taxonomy" id="208326"/>
    <lineage>
        <taxon>Eukaryota</taxon>
        <taxon>Metazoa</taxon>
        <taxon>Chordata</taxon>
        <taxon>Craniata</taxon>
        <taxon>Vertebrata</taxon>
        <taxon>Euteleostomi</taxon>
        <taxon>Actinopterygii</taxon>
        <taxon>Neopterygii</taxon>
        <taxon>Teleostei</taxon>
        <taxon>Neoteleostei</taxon>
        <taxon>Acanthomorphata</taxon>
        <taxon>Ovalentaria</taxon>
        <taxon>Atherinomorphae</taxon>
        <taxon>Cyprinodontiformes</taxon>
        <taxon>Goodeidae</taxon>
        <taxon>Ataeniobius</taxon>
    </lineage>
</organism>
<keyword evidence="6" id="KW-1015">Disulfide bond</keyword>
<evidence type="ECO:0000313" key="13">
    <source>
        <dbReference type="Proteomes" id="UP001345963"/>
    </source>
</evidence>
<feature type="signal peptide" evidence="10">
    <location>
        <begin position="1"/>
        <end position="19"/>
    </location>
</feature>
<dbReference type="CDD" id="cd00099">
    <property type="entry name" value="IgV"/>
    <property type="match status" value="1"/>
</dbReference>
<evidence type="ECO:0000256" key="5">
    <source>
        <dbReference type="ARBA" id="ARBA00023136"/>
    </source>
</evidence>